<reference evidence="2" key="1">
    <citation type="submission" date="2021-02" db="EMBL/GenBank/DDBJ databases">
        <authorList>
            <person name="Dougan E. K."/>
            <person name="Rhodes N."/>
            <person name="Thang M."/>
            <person name="Chan C."/>
        </authorList>
    </citation>
    <scope>NUCLEOTIDE SEQUENCE</scope>
</reference>
<protein>
    <submittedName>
        <fullName evidence="2">Uncharacterized protein</fullName>
    </submittedName>
</protein>
<name>A0A813ILD4_POLGL</name>
<evidence type="ECO:0000313" key="4">
    <source>
        <dbReference type="Proteomes" id="UP000654075"/>
    </source>
</evidence>
<dbReference type="AlphaFoldDB" id="A0A813ILD4"/>
<accession>A0A813ILD4</accession>
<comment type="caution">
    <text evidence="2">The sequence shown here is derived from an EMBL/GenBank/DDBJ whole genome shotgun (WGS) entry which is preliminary data.</text>
</comment>
<evidence type="ECO:0000313" key="1">
    <source>
        <dbReference type="EMBL" id="CAE8604871.1"/>
    </source>
</evidence>
<evidence type="ECO:0000313" key="2">
    <source>
        <dbReference type="EMBL" id="CAE8652693.1"/>
    </source>
</evidence>
<dbReference type="Proteomes" id="UP000626109">
    <property type="component" value="Unassembled WGS sequence"/>
</dbReference>
<gene>
    <name evidence="1" type="ORF">PGLA1383_LOCUS23015</name>
    <name evidence="2" type="ORF">PGLA2088_LOCUS9895</name>
</gene>
<keyword evidence="4" id="KW-1185">Reference proteome</keyword>
<proteinExistence type="predicted"/>
<evidence type="ECO:0000313" key="3">
    <source>
        <dbReference type="Proteomes" id="UP000626109"/>
    </source>
</evidence>
<sequence>MEDERAPALVFCGPTLTPGFLEVAVAHQLQSRAFHAPDPAECPVPLKVRSGSQLVVYSPASQQWSTTPNGAKAAVAVAGSQIVASDASLVAWAACHRYPGITSLGYKNFQDWLRTNRSSLLVAVNVHSSNKDVERRLKETGNPRGIGAMEEYTYKPSDHDLGVADGKLEGLSYFGVNYRDLPRVVVFEDANTWVEDITELTLDRLNLDLMKVPSLWRMSGSFKGHVLWALKELRWNYRLTGC</sequence>
<dbReference type="OrthoDB" id="437523at2759"/>
<organism evidence="2 3">
    <name type="scientific">Polarella glacialis</name>
    <name type="common">Dinoflagellate</name>
    <dbReference type="NCBI Taxonomy" id="89957"/>
    <lineage>
        <taxon>Eukaryota</taxon>
        <taxon>Sar</taxon>
        <taxon>Alveolata</taxon>
        <taxon>Dinophyceae</taxon>
        <taxon>Suessiales</taxon>
        <taxon>Suessiaceae</taxon>
        <taxon>Polarella</taxon>
    </lineage>
</organism>
<dbReference type="EMBL" id="CAJNNW010011038">
    <property type="protein sequence ID" value="CAE8652693.1"/>
    <property type="molecule type" value="Genomic_DNA"/>
</dbReference>
<dbReference type="EMBL" id="CAJNNV010017055">
    <property type="protein sequence ID" value="CAE8604871.1"/>
    <property type="molecule type" value="Genomic_DNA"/>
</dbReference>
<dbReference type="Proteomes" id="UP000654075">
    <property type="component" value="Unassembled WGS sequence"/>
</dbReference>